<dbReference type="InterPro" id="IPR035647">
    <property type="entry name" value="EFG_III/V"/>
</dbReference>
<dbReference type="Gene3D" id="3.30.70.870">
    <property type="entry name" value="Elongation Factor G (Translational Gtpase), domain 3"/>
    <property type="match status" value="1"/>
</dbReference>
<dbReference type="EMBL" id="FQWM01000009">
    <property type="protein sequence ID" value="SHH79388.1"/>
    <property type="molecule type" value="Genomic_DNA"/>
</dbReference>
<dbReference type="Gene3D" id="3.30.230.10">
    <property type="match status" value="1"/>
</dbReference>
<keyword evidence="5" id="KW-0342">GTP-binding</keyword>
<dbReference type="Pfam" id="PF00679">
    <property type="entry name" value="EFG_C"/>
    <property type="match status" value="1"/>
</dbReference>
<dbReference type="RefSeq" id="WP_072794113.1">
    <property type="nucleotide sequence ID" value="NZ_FQWM01000009.1"/>
</dbReference>
<keyword evidence="4" id="KW-0648">Protein biosynthesis</keyword>
<dbReference type="InterPro" id="IPR014721">
    <property type="entry name" value="Ribsml_uS5_D2-typ_fold_subgr"/>
</dbReference>
<evidence type="ECO:0000256" key="4">
    <source>
        <dbReference type="ARBA" id="ARBA00022917"/>
    </source>
</evidence>
<dbReference type="GO" id="GO:0097216">
    <property type="term" value="F:guanosine tetraphosphate binding"/>
    <property type="evidence" value="ECO:0007669"/>
    <property type="project" value="UniProtKB-ARBA"/>
</dbReference>
<dbReference type="GO" id="GO:0003924">
    <property type="term" value="F:GTPase activity"/>
    <property type="evidence" value="ECO:0007669"/>
    <property type="project" value="InterPro"/>
</dbReference>
<dbReference type="STRING" id="870908.SAMN04488044_3286"/>
<evidence type="ECO:0000256" key="2">
    <source>
        <dbReference type="ARBA" id="ARBA00022741"/>
    </source>
</evidence>
<dbReference type="InterPro" id="IPR047872">
    <property type="entry name" value="EFG_IV"/>
</dbReference>
<comment type="function">
    <text evidence="6">Catalyzes the GTP-dependent ribosomal translocation step during translation elongation. During this step, the ribosome changes from the pre-translocational (PRE) to the post-translocational (POST) state as the newly formed A-site-bound peptidyl-tRNA and P-site-bound deacylated tRNA move to the P and E sites, respectively. Catalyzes the coordinated movement of the two tRNA molecules, the mRNA and conformational changes in the ribosome.</text>
</comment>
<dbReference type="InterPro" id="IPR035649">
    <property type="entry name" value="EFG_V"/>
</dbReference>
<dbReference type="CDD" id="cd01434">
    <property type="entry name" value="EFG_mtEFG1_IV"/>
    <property type="match status" value="1"/>
</dbReference>
<dbReference type="Pfam" id="PF00009">
    <property type="entry name" value="GTP_EFTU"/>
    <property type="match status" value="1"/>
</dbReference>
<dbReference type="Gene3D" id="3.30.70.240">
    <property type="match status" value="1"/>
</dbReference>
<evidence type="ECO:0000256" key="6">
    <source>
        <dbReference type="ARBA" id="ARBA00024731"/>
    </source>
</evidence>
<sequence length="634" mass="67259">MRVVTIIGPSQSGKTTLAKALASLEGPAGKPMTVAGVGTATPFCFLNEDWAVIDMDGGTENLSHAGPTVAAADAAVLCVSADADAADLVAPYMRLLEESDVPSIIFVNKVDAAQSRISEIAAALQTYCNHHIVLRQVPLRESGEIVGAVDLISERAWRYQEGQRSALAEIPPEALDREAEARTELLETLADFDDALLEQLIEDKQPLPDDIYEIATQTLQHHDLVPTLLGAAEHGNGVLRLMKSLRHEAPAVSVARARLSKGEQAVAVGVLADQVKHLGKAVLLRALAGPLAVGSKVGGETLGGLTDLAGGGDQVPEGGLGLAVKSDQLALGFSYSKDTRLVLPGWADAHTPRYRRVIAPTHERDEARLSGALERLQEIDPAMRVEVDASSGNAVLAAQGPLHMKRLQGALKDLFGIAVDESPVPPALRETVLRQVNFSHRHRKQSGGAGQFADVQIRLQPRSRGAGFEFDDTVKGGTVPKTYIPSVQAGAIEALEVGPNGYPVVDVAVTLQDGKHHAVDSSDFAFRMAGKAAVRAAVVEAGTVVLQPIMKVRIHVPSVISGSLVPVVTGLKGQILGFEAHEFAAGWDVFEALLPMAAQDELHNALASAARGTGWFDTKFDHYTEVYERGAVFA</sequence>
<dbReference type="Gene3D" id="3.40.50.300">
    <property type="entry name" value="P-loop containing nucleotide triphosphate hydrolases"/>
    <property type="match status" value="1"/>
</dbReference>
<dbReference type="OrthoDB" id="9802948at2"/>
<dbReference type="InterPro" id="IPR000640">
    <property type="entry name" value="EFG_V-like"/>
</dbReference>
<dbReference type="SUPFAM" id="SSF52540">
    <property type="entry name" value="P-loop containing nucleoside triphosphate hydrolases"/>
    <property type="match status" value="1"/>
</dbReference>
<dbReference type="GO" id="GO:0005525">
    <property type="term" value="F:GTP binding"/>
    <property type="evidence" value="ECO:0007669"/>
    <property type="project" value="UniProtKB-KW"/>
</dbReference>
<dbReference type="GO" id="GO:0032790">
    <property type="term" value="P:ribosome disassembly"/>
    <property type="evidence" value="ECO:0007669"/>
    <property type="project" value="TreeGrafter"/>
</dbReference>
<dbReference type="InterPro" id="IPR000795">
    <property type="entry name" value="T_Tr_GTP-bd_dom"/>
</dbReference>
<evidence type="ECO:0000256" key="3">
    <source>
        <dbReference type="ARBA" id="ARBA00022768"/>
    </source>
</evidence>
<gene>
    <name evidence="9" type="ORF">SAMN04488044_3286</name>
</gene>
<dbReference type="InterPro" id="IPR041095">
    <property type="entry name" value="EFG_II"/>
</dbReference>
<dbReference type="SMART" id="SM00889">
    <property type="entry name" value="EFG_IV"/>
    <property type="match status" value="1"/>
</dbReference>
<dbReference type="GO" id="GO:0003746">
    <property type="term" value="F:translation elongation factor activity"/>
    <property type="evidence" value="ECO:0007669"/>
    <property type="project" value="UniProtKB-KW"/>
</dbReference>
<dbReference type="Proteomes" id="UP000184211">
    <property type="component" value="Unassembled WGS sequence"/>
</dbReference>
<dbReference type="NCBIfam" id="NF009379">
    <property type="entry name" value="PRK12740.1-3"/>
    <property type="match status" value="1"/>
</dbReference>
<dbReference type="Pfam" id="PF03764">
    <property type="entry name" value="EFG_IV"/>
    <property type="match status" value="1"/>
</dbReference>
<dbReference type="InterPro" id="IPR027417">
    <property type="entry name" value="P-loop_NTPase"/>
</dbReference>
<accession>A0A1M5VW09</accession>
<evidence type="ECO:0000256" key="1">
    <source>
        <dbReference type="ARBA" id="ARBA00017872"/>
    </source>
</evidence>
<keyword evidence="2" id="KW-0547">Nucleotide-binding</keyword>
<dbReference type="PANTHER" id="PTHR43261">
    <property type="entry name" value="TRANSLATION ELONGATION FACTOR G-RELATED"/>
    <property type="match status" value="1"/>
</dbReference>
<dbReference type="AlphaFoldDB" id="A0A1M5VW09"/>
<proteinExistence type="predicted"/>
<keyword evidence="10" id="KW-1185">Reference proteome</keyword>
<evidence type="ECO:0000313" key="10">
    <source>
        <dbReference type="Proteomes" id="UP000184211"/>
    </source>
</evidence>
<evidence type="ECO:0000313" key="9">
    <source>
        <dbReference type="EMBL" id="SHH79388.1"/>
    </source>
</evidence>
<feature type="domain" description="Translation elongation factor EFG/EF2" evidence="8">
    <location>
        <begin position="425"/>
        <end position="542"/>
    </location>
</feature>
<dbReference type="InterPro" id="IPR020568">
    <property type="entry name" value="Ribosomal_Su5_D2-typ_SF"/>
</dbReference>
<protein>
    <recommendedName>
        <fullName evidence="1">Elongation factor G</fullName>
    </recommendedName>
</protein>
<dbReference type="PANTHER" id="PTHR43261:SF7">
    <property type="entry name" value="ELONGATION FACTOR G-LIKE PROTEIN"/>
    <property type="match status" value="1"/>
</dbReference>
<dbReference type="SMART" id="SM00838">
    <property type="entry name" value="EFG_C"/>
    <property type="match status" value="1"/>
</dbReference>
<organism evidence="9 10">
    <name type="scientific">Cognatishimia maritima</name>
    <dbReference type="NCBI Taxonomy" id="870908"/>
    <lineage>
        <taxon>Bacteria</taxon>
        <taxon>Pseudomonadati</taxon>
        <taxon>Pseudomonadota</taxon>
        <taxon>Alphaproteobacteria</taxon>
        <taxon>Rhodobacterales</taxon>
        <taxon>Paracoccaceae</taxon>
        <taxon>Cognatishimia</taxon>
    </lineage>
</organism>
<dbReference type="InterPro" id="IPR005517">
    <property type="entry name" value="Transl_elong_EFG/EF2_IV"/>
</dbReference>
<evidence type="ECO:0000259" key="8">
    <source>
        <dbReference type="SMART" id="SM00889"/>
    </source>
</evidence>
<evidence type="ECO:0000256" key="5">
    <source>
        <dbReference type="ARBA" id="ARBA00023134"/>
    </source>
</evidence>
<evidence type="ECO:0000259" key="7">
    <source>
        <dbReference type="SMART" id="SM00838"/>
    </source>
</evidence>
<name>A0A1M5VW09_9RHOB</name>
<dbReference type="SUPFAM" id="SSF54211">
    <property type="entry name" value="Ribosomal protein S5 domain 2-like"/>
    <property type="match status" value="1"/>
</dbReference>
<feature type="domain" description="Elongation factor EFG" evidence="7">
    <location>
        <begin position="544"/>
        <end position="634"/>
    </location>
</feature>
<dbReference type="Pfam" id="PF14492">
    <property type="entry name" value="EFG_III"/>
    <property type="match status" value="1"/>
</dbReference>
<reference evidence="10" key="1">
    <citation type="submission" date="2016-11" db="EMBL/GenBank/DDBJ databases">
        <authorList>
            <person name="Varghese N."/>
            <person name="Submissions S."/>
        </authorList>
    </citation>
    <scope>NUCLEOTIDE SEQUENCE [LARGE SCALE GENOMIC DNA]</scope>
    <source>
        <strain evidence="10">DSM 28223</strain>
    </source>
</reference>
<dbReference type="CDD" id="cd03713">
    <property type="entry name" value="EFG_mtEFG_C"/>
    <property type="match status" value="1"/>
</dbReference>
<dbReference type="SUPFAM" id="SSF54980">
    <property type="entry name" value="EF-G C-terminal domain-like"/>
    <property type="match status" value="2"/>
</dbReference>
<keyword evidence="3 9" id="KW-0251">Elongation factor</keyword>